<organism evidence="2 3">
    <name type="scientific">Kineococcus endophyticus</name>
    <dbReference type="NCBI Taxonomy" id="1181883"/>
    <lineage>
        <taxon>Bacteria</taxon>
        <taxon>Bacillati</taxon>
        <taxon>Actinomycetota</taxon>
        <taxon>Actinomycetes</taxon>
        <taxon>Kineosporiales</taxon>
        <taxon>Kineosporiaceae</taxon>
        <taxon>Kineococcus</taxon>
    </lineage>
</organism>
<evidence type="ECO:0000313" key="3">
    <source>
        <dbReference type="Proteomes" id="UP001555826"/>
    </source>
</evidence>
<dbReference type="RefSeq" id="WP_367639746.1">
    <property type="nucleotide sequence ID" value="NZ_JBFNQN010000012.1"/>
</dbReference>
<dbReference type="Proteomes" id="UP001555826">
    <property type="component" value="Unassembled WGS sequence"/>
</dbReference>
<keyword evidence="3" id="KW-1185">Reference proteome</keyword>
<comment type="caution">
    <text evidence="2">The sequence shown here is derived from an EMBL/GenBank/DDBJ whole genome shotgun (WGS) entry which is preliminary data.</text>
</comment>
<accession>A0ABV3PAH9</accession>
<sequence>MGIDEKDVDRRRELFRQDRERHPETRELWKEWEQRRTVREHEVLAYPTLTLRRHADLRPDDTSPPVEPLTVGFGALGDAVALWPGSNEGGEGVVSRHGSDGRWNDRTPLSSRSPRGHVQPLPDGEVLFVDARCRRDEHNAAVYDESGRVLRTAHLGDGIEHVLTTAAGAVWTAYFDEGVFAMRGLSTHGLVRFGSDLSPQWRYPQARQTDLPVISDCYALNVAGEAAWTCAYVDFHLVNVDDARAVDHGPAPVSGASGLLVEGARAALIGASAGGRGVVTPVHLTDDGLRPAGPPRRLVLPDGAPVPTLQFARFTCRGPELHVAIGATWYRFDLDDVPTG</sequence>
<evidence type="ECO:0000313" key="2">
    <source>
        <dbReference type="EMBL" id="MEW9266611.1"/>
    </source>
</evidence>
<protein>
    <submittedName>
        <fullName evidence="2">Uncharacterized protein</fullName>
    </submittedName>
</protein>
<dbReference type="EMBL" id="JBFNQN010000012">
    <property type="protein sequence ID" value="MEW9266611.1"/>
    <property type="molecule type" value="Genomic_DNA"/>
</dbReference>
<gene>
    <name evidence="2" type="ORF">AB1207_17820</name>
</gene>
<feature type="region of interest" description="Disordered" evidence="1">
    <location>
        <begin position="87"/>
        <end position="121"/>
    </location>
</feature>
<proteinExistence type="predicted"/>
<name>A0ABV3PAH9_9ACTN</name>
<reference evidence="2 3" key="1">
    <citation type="submission" date="2024-07" db="EMBL/GenBank/DDBJ databases">
        <authorList>
            <person name="Thanompreechachai J."/>
            <person name="Duangmal K."/>
        </authorList>
    </citation>
    <scope>NUCLEOTIDE SEQUENCE [LARGE SCALE GENOMIC DNA]</scope>
    <source>
        <strain evidence="2 3">KCTC 19886</strain>
    </source>
</reference>
<evidence type="ECO:0000256" key="1">
    <source>
        <dbReference type="SAM" id="MobiDB-lite"/>
    </source>
</evidence>
<feature type="region of interest" description="Disordered" evidence="1">
    <location>
        <begin position="1"/>
        <end position="24"/>
    </location>
</feature>